<evidence type="ECO:0000256" key="2">
    <source>
        <dbReference type="PROSITE-ProRule" id="PRU00169"/>
    </source>
</evidence>
<reference evidence="4 5" key="1">
    <citation type="submission" date="2018-09" db="EMBL/GenBank/DDBJ databases">
        <title>Genome sequencing of strain 6GH32-13.</title>
        <authorList>
            <person name="Weon H.-Y."/>
            <person name="Heo J."/>
            <person name="Kwon S.-W."/>
        </authorList>
    </citation>
    <scope>NUCLEOTIDE SEQUENCE [LARGE SCALE GENOMIC DNA]</scope>
    <source>
        <strain evidence="4 5">5GH32-13</strain>
    </source>
</reference>
<proteinExistence type="predicted"/>
<dbReference type="EMBL" id="CP032157">
    <property type="protein sequence ID" value="AXY72706.1"/>
    <property type="molecule type" value="Genomic_DNA"/>
</dbReference>
<dbReference type="Gene3D" id="3.40.50.2300">
    <property type="match status" value="1"/>
</dbReference>
<dbReference type="PANTHER" id="PTHR44591">
    <property type="entry name" value="STRESS RESPONSE REGULATOR PROTEIN 1"/>
    <property type="match status" value="1"/>
</dbReference>
<dbReference type="InterPro" id="IPR050595">
    <property type="entry name" value="Bact_response_regulator"/>
</dbReference>
<sequence length="147" mass="16071">MLPPGFKILLVEDDPDDRFIIDEAFIAIGYEAEIKKFIDGDHLFQYLGQIESHQYPALIVLDSVLPRHDAVDILAILKKDPRYSGIRVIVYSTVISPQRKELLLAGGAYACIKKGATMEEVITVANALKAIAESDTGAGSGVTNQLI</sequence>
<organism evidence="4 5">
    <name type="scientific">Paraflavitalea soli</name>
    <dbReference type="NCBI Taxonomy" id="2315862"/>
    <lineage>
        <taxon>Bacteria</taxon>
        <taxon>Pseudomonadati</taxon>
        <taxon>Bacteroidota</taxon>
        <taxon>Chitinophagia</taxon>
        <taxon>Chitinophagales</taxon>
        <taxon>Chitinophagaceae</taxon>
        <taxon>Paraflavitalea</taxon>
    </lineage>
</organism>
<feature type="domain" description="Response regulatory" evidence="3">
    <location>
        <begin position="7"/>
        <end position="129"/>
    </location>
</feature>
<keyword evidence="1 2" id="KW-0597">Phosphoprotein</keyword>
<dbReference type="SMART" id="SM00448">
    <property type="entry name" value="REC"/>
    <property type="match status" value="1"/>
</dbReference>
<dbReference type="PROSITE" id="PS50110">
    <property type="entry name" value="RESPONSE_REGULATORY"/>
    <property type="match status" value="1"/>
</dbReference>
<evidence type="ECO:0000256" key="1">
    <source>
        <dbReference type="ARBA" id="ARBA00022553"/>
    </source>
</evidence>
<dbReference type="SUPFAM" id="SSF52172">
    <property type="entry name" value="CheY-like"/>
    <property type="match status" value="1"/>
</dbReference>
<accession>A0A3B7MI40</accession>
<gene>
    <name evidence="4" type="ORF">D3H65_01390</name>
</gene>
<dbReference type="OrthoDB" id="678494at2"/>
<dbReference type="PANTHER" id="PTHR44591:SF3">
    <property type="entry name" value="RESPONSE REGULATORY DOMAIN-CONTAINING PROTEIN"/>
    <property type="match status" value="1"/>
</dbReference>
<dbReference type="Proteomes" id="UP000263900">
    <property type="component" value="Chromosome"/>
</dbReference>
<dbReference type="RefSeq" id="WP_119048544.1">
    <property type="nucleotide sequence ID" value="NZ_CP032157.1"/>
</dbReference>
<name>A0A3B7MI40_9BACT</name>
<evidence type="ECO:0000259" key="3">
    <source>
        <dbReference type="PROSITE" id="PS50110"/>
    </source>
</evidence>
<dbReference type="GO" id="GO:0000160">
    <property type="term" value="P:phosphorelay signal transduction system"/>
    <property type="evidence" value="ECO:0007669"/>
    <property type="project" value="InterPro"/>
</dbReference>
<dbReference type="InterPro" id="IPR001789">
    <property type="entry name" value="Sig_transdc_resp-reg_receiver"/>
</dbReference>
<protein>
    <submittedName>
        <fullName evidence="4">Response regulator</fullName>
    </submittedName>
</protein>
<dbReference type="AlphaFoldDB" id="A0A3B7MI40"/>
<dbReference type="Pfam" id="PF00072">
    <property type="entry name" value="Response_reg"/>
    <property type="match status" value="1"/>
</dbReference>
<keyword evidence="5" id="KW-1185">Reference proteome</keyword>
<evidence type="ECO:0000313" key="4">
    <source>
        <dbReference type="EMBL" id="AXY72706.1"/>
    </source>
</evidence>
<dbReference type="KEGG" id="pseg:D3H65_01390"/>
<evidence type="ECO:0000313" key="5">
    <source>
        <dbReference type="Proteomes" id="UP000263900"/>
    </source>
</evidence>
<feature type="modified residue" description="4-aspartylphosphate" evidence="2">
    <location>
        <position position="62"/>
    </location>
</feature>
<dbReference type="InterPro" id="IPR011006">
    <property type="entry name" value="CheY-like_superfamily"/>
</dbReference>